<evidence type="ECO:0000259" key="2">
    <source>
        <dbReference type="Pfam" id="PF00188"/>
    </source>
</evidence>
<evidence type="ECO:0000313" key="4">
    <source>
        <dbReference type="Proteomes" id="UP001595721"/>
    </source>
</evidence>
<organism evidence="3 4">
    <name type="scientific">Paracoccus mangrovi</name>
    <dbReference type="NCBI Taxonomy" id="1715645"/>
    <lineage>
        <taxon>Bacteria</taxon>
        <taxon>Pseudomonadati</taxon>
        <taxon>Pseudomonadota</taxon>
        <taxon>Alphaproteobacteria</taxon>
        <taxon>Rhodobacterales</taxon>
        <taxon>Paracoccaceae</taxon>
        <taxon>Paracoccus</taxon>
    </lineage>
</organism>
<dbReference type="SUPFAM" id="SSF55797">
    <property type="entry name" value="PR-1-like"/>
    <property type="match status" value="1"/>
</dbReference>
<dbReference type="InterPro" id="IPR035940">
    <property type="entry name" value="CAP_sf"/>
</dbReference>
<dbReference type="PANTHER" id="PTHR31157:SF1">
    <property type="entry name" value="SCP DOMAIN-CONTAINING PROTEIN"/>
    <property type="match status" value="1"/>
</dbReference>
<feature type="chain" id="PRO_5046712770" evidence="1">
    <location>
        <begin position="25"/>
        <end position="181"/>
    </location>
</feature>
<reference evidence="4" key="1">
    <citation type="journal article" date="2019" name="Int. J. Syst. Evol. Microbiol.">
        <title>The Global Catalogue of Microorganisms (GCM) 10K type strain sequencing project: providing services to taxonomists for standard genome sequencing and annotation.</title>
        <authorList>
            <consortium name="The Broad Institute Genomics Platform"/>
            <consortium name="The Broad Institute Genome Sequencing Center for Infectious Disease"/>
            <person name="Wu L."/>
            <person name="Ma J."/>
        </authorList>
    </citation>
    <scope>NUCLEOTIDE SEQUENCE [LARGE SCALE GENOMIC DNA]</scope>
    <source>
        <strain evidence="4">KCTC 42899</strain>
    </source>
</reference>
<keyword evidence="4" id="KW-1185">Reference proteome</keyword>
<protein>
    <submittedName>
        <fullName evidence="3">CAP domain-containing protein</fullName>
    </submittedName>
</protein>
<dbReference type="Gene3D" id="3.40.33.10">
    <property type="entry name" value="CAP"/>
    <property type="match status" value="1"/>
</dbReference>
<dbReference type="RefSeq" id="WP_374424142.1">
    <property type="nucleotide sequence ID" value="NZ_JBHRXJ010000001.1"/>
</dbReference>
<feature type="signal peptide" evidence="1">
    <location>
        <begin position="1"/>
        <end position="24"/>
    </location>
</feature>
<keyword evidence="1" id="KW-0732">Signal</keyword>
<comment type="caution">
    <text evidence="3">The sequence shown here is derived from an EMBL/GenBank/DDBJ whole genome shotgun (WGS) entry which is preliminary data.</text>
</comment>
<feature type="domain" description="SCP" evidence="2">
    <location>
        <begin position="58"/>
        <end position="175"/>
    </location>
</feature>
<sequence length="181" mass="19443">MPKKYLRSAICAVVLGLVAVPASASEDIAIPHRTPHGGKPLGDVVCFGTTRQDNESAVRATNATRKARGLKPLRASSDLALAAARHACDMARRSVISHRGTNSRGPMQRVKKTGYKPGIAAENIAAGPWGQEQVLTEWVRSKGHLDNILIPQIRDYGIGKAIGADGRTVFWAAVYSAPKRR</sequence>
<dbReference type="Proteomes" id="UP001595721">
    <property type="component" value="Unassembled WGS sequence"/>
</dbReference>
<gene>
    <name evidence="3" type="ORF">ACFOMH_01935</name>
</gene>
<dbReference type="InterPro" id="IPR014044">
    <property type="entry name" value="CAP_dom"/>
</dbReference>
<dbReference type="EMBL" id="JBHRXJ010000001">
    <property type="protein sequence ID" value="MFC3526915.1"/>
    <property type="molecule type" value="Genomic_DNA"/>
</dbReference>
<accession>A0ABV7R1U5</accession>
<proteinExistence type="predicted"/>
<dbReference type="Pfam" id="PF00188">
    <property type="entry name" value="CAP"/>
    <property type="match status" value="1"/>
</dbReference>
<dbReference type="CDD" id="cd05379">
    <property type="entry name" value="CAP_bacterial"/>
    <property type="match status" value="1"/>
</dbReference>
<dbReference type="PANTHER" id="PTHR31157">
    <property type="entry name" value="SCP DOMAIN-CONTAINING PROTEIN"/>
    <property type="match status" value="1"/>
</dbReference>
<evidence type="ECO:0000313" key="3">
    <source>
        <dbReference type="EMBL" id="MFC3526915.1"/>
    </source>
</evidence>
<evidence type="ECO:0000256" key="1">
    <source>
        <dbReference type="SAM" id="SignalP"/>
    </source>
</evidence>
<name>A0ABV7R1U5_9RHOB</name>